<organism evidence="1 2">
    <name type="scientific">Blattamonas nauphoetae</name>
    <dbReference type="NCBI Taxonomy" id="2049346"/>
    <lineage>
        <taxon>Eukaryota</taxon>
        <taxon>Metamonada</taxon>
        <taxon>Preaxostyla</taxon>
        <taxon>Oxymonadida</taxon>
        <taxon>Blattamonas</taxon>
    </lineage>
</organism>
<protein>
    <submittedName>
        <fullName evidence="1">Uncharacterized protein</fullName>
    </submittedName>
</protein>
<reference evidence="1 2" key="1">
    <citation type="journal article" date="2022" name="bioRxiv">
        <title>Genomics of Preaxostyla Flagellates Illuminates Evolutionary Transitions and the Path Towards Mitochondrial Loss.</title>
        <authorList>
            <person name="Novak L.V.F."/>
            <person name="Treitli S.C."/>
            <person name="Pyrih J."/>
            <person name="Halakuc P."/>
            <person name="Pipaliya S.V."/>
            <person name="Vacek V."/>
            <person name="Brzon O."/>
            <person name="Soukal P."/>
            <person name="Eme L."/>
            <person name="Dacks J.B."/>
            <person name="Karnkowska A."/>
            <person name="Elias M."/>
            <person name="Hampl V."/>
        </authorList>
    </citation>
    <scope>NUCLEOTIDE SEQUENCE [LARGE SCALE GENOMIC DNA]</scope>
    <source>
        <strain evidence="1">NAU3</strain>
        <tissue evidence="1">Gut</tissue>
    </source>
</reference>
<proteinExistence type="predicted"/>
<name>A0ABQ9WUD2_9EUKA</name>
<evidence type="ECO:0000313" key="1">
    <source>
        <dbReference type="EMBL" id="KAK2942026.1"/>
    </source>
</evidence>
<gene>
    <name evidence="1" type="ORF">BLNAU_23065</name>
</gene>
<evidence type="ECO:0000313" key="2">
    <source>
        <dbReference type="Proteomes" id="UP001281761"/>
    </source>
</evidence>
<accession>A0ABQ9WUD2</accession>
<comment type="caution">
    <text evidence="1">The sequence shown here is derived from an EMBL/GenBank/DDBJ whole genome shotgun (WGS) entry which is preliminary data.</text>
</comment>
<keyword evidence="2" id="KW-1185">Reference proteome</keyword>
<dbReference type="Proteomes" id="UP001281761">
    <property type="component" value="Unassembled WGS sequence"/>
</dbReference>
<dbReference type="EMBL" id="JARBJD010000441">
    <property type="protein sequence ID" value="KAK2942026.1"/>
    <property type="molecule type" value="Genomic_DNA"/>
</dbReference>
<sequence length="135" mass="14983">MNSRDRETSQLKMTVSGPTRSSFLNWNGKPIRSHSKGLAIYHSLVQVVKDNKAFSPSLVDKAVLFLRQIELFTEKDVDSFVFGIVPTSQLESSSATLLKLVSDGLVPQLISSLNPLTLSFADADDIHIHLMRIID</sequence>